<dbReference type="GeneID" id="94846821"/>
<evidence type="ECO:0000313" key="1">
    <source>
        <dbReference type="EMBL" id="OHS95327.1"/>
    </source>
</evidence>
<organism evidence="1 2">
    <name type="scientific">Tritrichomonas foetus</name>
    <dbReference type="NCBI Taxonomy" id="1144522"/>
    <lineage>
        <taxon>Eukaryota</taxon>
        <taxon>Metamonada</taxon>
        <taxon>Parabasalia</taxon>
        <taxon>Tritrichomonadida</taxon>
        <taxon>Tritrichomonadidae</taxon>
        <taxon>Tritrichomonas</taxon>
    </lineage>
</organism>
<protein>
    <submittedName>
        <fullName evidence="1">Uncharacterized protein</fullName>
    </submittedName>
</protein>
<evidence type="ECO:0000313" key="2">
    <source>
        <dbReference type="Proteomes" id="UP000179807"/>
    </source>
</evidence>
<name>A0A1J4JAS4_9EUKA</name>
<dbReference type="SUPFAM" id="SSF48403">
    <property type="entry name" value="Ankyrin repeat"/>
    <property type="match status" value="1"/>
</dbReference>
<accession>A0A1J4JAS4</accession>
<sequence>MYERIIHLITLFNPRDYLHNYLFNNFNQLSKNDWALLKEKRKNLKPEHKLATILQNDDIEALKSEMIHPDFDIDEIIPESFLEPVWMLQHHPSLIQYAAFYNAINCFKYLLMSGANLRYVDSVNRTLPQFAVCNGNIEIFRLCQQFCPIQGADHTAIAFHQNGLFIWLHESYNTDLSQVHPQRGSTLSRIMSEWNYEVLFYVLEKGYDLGFVDTTNVLLYYLCFGFYLENSS</sequence>
<dbReference type="EMBL" id="MLAK01001253">
    <property type="protein sequence ID" value="OHS95327.1"/>
    <property type="molecule type" value="Genomic_DNA"/>
</dbReference>
<dbReference type="Proteomes" id="UP000179807">
    <property type="component" value="Unassembled WGS sequence"/>
</dbReference>
<comment type="caution">
    <text evidence="1">The sequence shown here is derived from an EMBL/GenBank/DDBJ whole genome shotgun (WGS) entry which is preliminary data.</text>
</comment>
<gene>
    <name evidence="1" type="ORF">TRFO_38562</name>
</gene>
<dbReference type="OrthoDB" id="3744237at2759"/>
<dbReference type="PANTHER" id="PTHR24159:SF5">
    <property type="entry name" value="ANK_REP_REGION DOMAIN-CONTAINING PROTEIN"/>
    <property type="match status" value="1"/>
</dbReference>
<dbReference type="RefSeq" id="XP_068348464.1">
    <property type="nucleotide sequence ID" value="XM_068512117.1"/>
</dbReference>
<proteinExistence type="predicted"/>
<reference evidence="1" key="1">
    <citation type="submission" date="2016-10" db="EMBL/GenBank/DDBJ databases">
        <authorList>
            <person name="Benchimol M."/>
            <person name="Almeida L.G."/>
            <person name="Vasconcelos A.T."/>
            <person name="Perreira-Neves A."/>
            <person name="Rosa I.A."/>
            <person name="Tasca T."/>
            <person name="Bogo M.R."/>
            <person name="de Souza W."/>
        </authorList>
    </citation>
    <scope>NUCLEOTIDE SEQUENCE [LARGE SCALE GENOMIC DNA]</scope>
    <source>
        <strain evidence="1">K</strain>
    </source>
</reference>
<dbReference type="AlphaFoldDB" id="A0A1J4JAS4"/>
<dbReference type="Gene3D" id="1.25.40.20">
    <property type="entry name" value="Ankyrin repeat-containing domain"/>
    <property type="match status" value="1"/>
</dbReference>
<keyword evidence="2" id="KW-1185">Reference proteome</keyword>
<dbReference type="PANTHER" id="PTHR24159">
    <property type="match status" value="1"/>
</dbReference>
<dbReference type="InterPro" id="IPR036770">
    <property type="entry name" value="Ankyrin_rpt-contain_sf"/>
</dbReference>
<dbReference type="VEuPathDB" id="TrichDB:TRFO_38562"/>